<evidence type="ECO:0000313" key="2">
    <source>
        <dbReference type="EMBL" id="OLP92707.1"/>
    </source>
</evidence>
<dbReference type="AlphaFoldDB" id="A0A1Q9DC41"/>
<reference evidence="2 3" key="1">
    <citation type="submission" date="2016-02" db="EMBL/GenBank/DDBJ databases">
        <title>Genome analysis of coral dinoflagellate symbionts highlights evolutionary adaptations to a symbiotic lifestyle.</title>
        <authorList>
            <person name="Aranda M."/>
            <person name="Li Y."/>
            <person name="Liew Y.J."/>
            <person name="Baumgarten S."/>
            <person name="Simakov O."/>
            <person name="Wilson M."/>
            <person name="Piel J."/>
            <person name="Ashoor H."/>
            <person name="Bougouffa S."/>
            <person name="Bajic V.B."/>
            <person name="Ryu T."/>
            <person name="Ravasi T."/>
            <person name="Bayer T."/>
            <person name="Micklem G."/>
            <person name="Kim H."/>
            <person name="Bhak J."/>
            <person name="Lajeunesse T.C."/>
            <person name="Voolstra C.R."/>
        </authorList>
    </citation>
    <scope>NUCLEOTIDE SEQUENCE [LARGE SCALE GENOMIC DNA]</scope>
    <source>
        <strain evidence="2 3">CCMP2467</strain>
    </source>
</reference>
<keyword evidence="1" id="KW-0472">Membrane</keyword>
<gene>
    <name evidence="2" type="ORF">AK812_SmicGene25458</name>
</gene>
<keyword evidence="1" id="KW-0812">Transmembrane</keyword>
<proteinExistence type="predicted"/>
<organism evidence="2 3">
    <name type="scientific">Symbiodinium microadriaticum</name>
    <name type="common">Dinoflagellate</name>
    <name type="synonym">Zooxanthella microadriatica</name>
    <dbReference type="NCBI Taxonomy" id="2951"/>
    <lineage>
        <taxon>Eukaryota</taxon>
        <taxon>Sar</taxon>
        <taxon>Alveolata</taxon>
        <taxon>Dinophyceae</taxon>
        <taxon>Suessiales</taxon>
        <taxon>Symbiodiniaceae</taxon>
        <taxon>Symbiodinium</taxon>
    </lineage>
</organism>
<keyword evidence="1" id="KW-1133">Transmembrane helix</keyword>
<accession>A0A1Q9DC41</accession>
<evidence type="ECO:0000256" key="1">
    <source>
        <dbReference type="SAM" id="Phobius"/>
    </source>
</evidence>
<feature type="transmembrane region" description="Helical" evidence="1">
    <location>
        <begin position="61"/>
        <end position="81"/>
    </location>
</feature>
<protein>
    <submittedName>
        <fullName evidence="2">Uncharacterized protein</fullName>
    </submittedName>
</protein>
<comment type="caution">
    <text evidence="2">The sequence shown here is derived from an EMBL/GenBank/DDBJ whole genome shotgun (WGS) entry which is preliminary data.</text>
</comment>
<keyword evidence="3" id="KW-1185">Reference proteome</keyword>
<evidence type="ECO:0000313" key="3">
    <source>
        <dbReference type="Proteomes" id="UP000186817"/>
    </source>
</evidence>
<sequence length="88" mass="9263">MSSQSFTQDSPRQVHGTQSAPATVLALAEQAFHNSKMLGQQEKRILLVAPLSNKPSAPPEAASGGIALVAKFIAMAVARLLRYKTSGS</sequence>
<name>A0A1Q9DC41_SYMMI</name>
<dbReference type="EMBL" id="LSRX01000610">
    <property type="protein sequence ID" value="OLP92707.1"/>
    <property type="molecule type" value="Genomic_DNA"/>
</dbReference>
<dbReference type="Proteomes" id="UP000186817">
    <property type="component" value="Unassembled WGS sequence"/>
</dbReference>